<dbReference type="SUPFAM" id="SSF52540">
    <property type="entry name" value="P-loop containing nucleoside triphosphate hydrolases"/>
    <property type="match status" value="1"/>
</dbReference>
<sequence>MPVDNAAVSETHIGVVFFAGDRAFKVKKPVDMGFLDFSTRERRERACHEEVRLNRRFAPDVYLGVADVHDPGGQVCEHLVVMRRMPADRRLATLVTAGAPVRDALRDTARILAAWHARAPRGPEIAAQGTRDAVQARWHDSFTQVRPFHGDVLDAAAAAEIEALTDEFLDGRGALFDARIAGGRVLDGHGDLLAGDIFCLDDGPRVLDCLEFDRTLRSLDGLDDAAFLAMDLERLGAAELGEYFLGTYAEFAGDPAPSCLRHHYIAYRAFVRAKVACLRHAQGDPDAAAKARSYADVALRHLRAGRVRLILVGGLPGTGKSSLAGALADRLGCTVLGSDRTRKELAGLAPLDSAAAPYGTGIYSPEWHRRTYRELAARATDLLRLGETVILDASWTSEEQRDLLARVAEQEHAPMTALRCEAPQALTIERIRTRERGASDADAAIAAAMDAHAAPWPESTPIDTGGTLDHAVEQALSVLQ</sequence>
<organism evidence="1 2">
    <name type="scientific">Actinomadura meyerae</name>
    <dbReference type="NCBI Taxonomy" id="240840"/>
    <lineage>
        <taxon>Bacteria</taxon>
        <taxon>Bacillati</taxon>
        <taxon>Actinomycetota</taxon>
        <taxon>Actinomycetes</taxon>
        <taxon>Streptosporangiales</taxon>
        <taxon>Thermomonosporaceae</taxon>
        <taxon>Actinomadura</taxon>
    </lineage>
</organism>
<dbReference type="Pfam" id="PF13671">
    <property type="entry name" value="AAA_33"/>
    <property type="match status" value="1"/>
</dbReference>
<dbReference type="Gene3D" id="3.40.50.300">
    <property type="entry name" value="P-loop containing nucleotide triphosphate hydrolases"/>
    <property type="match status" value="1"/>
</dbReference>
<dbReference type="PANTHER" id="PTHR43883:SF1">
    <property type="entry name" value="GLUCONOKINASE"/>
    <property type="match status" value="1"/>
</dbReference>
<dbReference type="InterPro" id="IPR052732">
    <property type="entry name" value="Cell-binding_unc_protein"/>
</dbReference>
<evidence type="ECO:0000313" key="2">
    <source>
        <dbReference type="Proteomes" id="UP000198318"/>
    </source>
</evidence>
<accession>A0A239KZX0</accession>
<dbReference type="OrthoDB" id="9810277at2"/>
<evidence type="ECO:0008006" key="3">
    <source>
        <dbReference type="Google" id="ProtNLM"/>
    </source>
</evidence>
<dbReference type="PANTHER" id="PTHR43883">
    <property type="entry name" value="SLR0207 PROTEIN"/>
    <property type="match status" value="1"/>
</dbReference>
<reference evidence="1 2" key="1">
    <citation type="submission" date="2017-06" db="EMBL/GenBank/DDBJ databases">
        <authorList>
            <person name="Kim H.J."/>
            <person name="Triplett B.A."/>
        </authorList>
    </citation>
    <scope>NUCLEOTIDE SEQUENCE [LARGE SCALE GENOMIC DNA]</scope>
    <source>
        <strain evidence="1 2">DSM 44715</strain>
    </source>
</reference>
<dbReference type="SUPFAM" id="SSF56112">
    <property type="entry name" value="Protein kinase-like (PK-like)"/>
    <property type="match status" value="1"/>
</dbReference>
<dbReference type="RefSeq" id="WP_089327737.1">
    <property type="nucleotide sequence ID" value="NZ_FZOR01000020.1"/>
</dbReference>
<dbReference type="InterPro" id="IPR027417">
    <property type="entry name" value="P-loop_NTPase"/>
</dbReference>
<proteinExistence type="predicted"/>
<dbReference type="EMBL" id="FZOR01000020">
    <property type="protein sequence ID" value="SNT23029.1"/>
    <property type="molecule type" value="Genomic_DNA"/>
</dbReference>
<name>A0A239KZX0_9ACTN</name>
<dbReference type="Proteomes" id="UP000198318">
    <property type="component" value="Unassembled WGS sequence"/>
</dbReference>
<gene>
    <name evidence="1" type="ORF">SAMN05443665_102014</name>
</gene>
<dbReference type="InterPro" id="IPR011009">
    <property type="entry name" value="Kinase-like_dom_sf"/>
</dbReference>
<keyword evidence="2" id="KW-1185">Reference proteome</keyword>
<dbReference type="AlphaFoldDB" id="A0A239KZX0"/>
<protein>
    <recommendedName>
        <fullName evidence="3">Gluconate kinase</fullName>
    </recommendedName>
</protein>
<evidence type="ECO:0000313" key="1">
    <source>
        <dbReference type="EMBL" id="SNT23029.1"/>
    </source>
</evidence>